<dbReference type="OrthoDB" id="512750at2759"/>
<accession>I0Z235</accession>
<protein>
    <recommendedName>
        <fullName evidence="4">50S ribosomal protein L35</fullName>
    </recommendedName>
</protein>
<comment type="similarity">
    <text evidence="1 4">Belongs to the bacterial ribosomal protein bL35 family.</text>
</comment>
<evidence type="ECO:0000313" key="6">
    <source>
        <dbReference type="Proteomes" id="UP000007264"/>
    </source>
</evidence>
<organism evidence="5 6">
    <name type="scientific">Coccomyxa subellipsoidea (strain C-169)</name>
    <name type="common">Green microalga</name>
    <dbReference type="NCBI Taxonomy" id="574566"/>
    <lineage>
        <taxon>Eukaryota</taxon>
        <taxon>Viridiplantae</taxon>
        <taxon>Chlorophyta</taxon>
        <taxon>core chlorophytes</taxon>
        <taxon>Trebouxiophyceae</taxon>
        <taxon>Trebouxiophyceae incertae sedis</taxon>
        <taxon>Coccomyxaceae</taxon>
        <taxon>Coccomyxa</taxon>
        <taxon>Coccomyxa subellipsoidea</taxon>
    </lineage>
</organism>
<dbReference type="AlphaFoldDB" id="I0Z235"/>
<dbReference type="PRINTS" id="PR00064">
    <property type="entry name" value="RIBOSOMALL35"/>
</dbReference>
<dbReference type="GeneID" id="17042705"/>
<keyword evidence="3 4" id="KW-0687">Ribonucleoprotein</keyword>
<dbReference type="SUPFAM" id="SSF143034">
    <property type="entry name" value="L35p-like"/>
    <property type="match status" value="1"/>
</dbReference>
<evidence type="ECO:0000256" key="1">
    <source>
        <dbReference type="ARBA" id="ARBA00006598"/>
    </source>
</evidence>
<dbReference type="Pfam" id="PF01632">
    <property type="entry name" value="Ribosomal_L35p"/>
    <property type="match status" value="1"/>
</dbReference>
<dbReference type="Proteomes" id="UP000007264">
    <property type="component" value="Unassembled WGS sequence"/>
</dbReference>
<name>I0Z235_COCSC</name>
<gene>
    <name evidence="5" type="ORF">COCSUDRAFT_32793</name>
</gene>
<dbReference type="InterPro" id="IPR037229">
    <property type="entry name" value="Ribosomal_bL35_sf"/>
</dbReference>
<keyword evidence="2 4" id="KW-0689">Ribosomal protein</keyword>
<dbReference type="GO" id="GO:0003735">
    <property type="term" value="F:structural constituent of ribosome"/>
    <property type="evidence" value="ECO:0007669"/>
    <property type="project" value="InterPro"/>
</dbReference>
<evidence type="ECO:0000313" key="5">
    <source>
        <dbReference type="EMBL" id="EIE24704.1"/>
    </source>
</evidence>
<evidence type="ECO:0000256" key="2">
    <source>
        <dbReference type="ARBA" id="ARBA00022980"/>
    </source>
</evidence>
<dbReference type="HAMAP" id="MF_00514">
    <property type="entry name" value="Ribosomal_bL35"/>
    <property type="match status" value="1"/>
</dbReference>
<evidence type="ECO:0000256" key="3">
    <source>
        <dbReference type="ARBA" id="ARBA00023274"/>
    </source>
</evidence>
<keyword evidence="6" id="KW-1185">Reference proteome</keyword>
<dbReference type="Gene3D" id="4.10.410.60">
    <property type="match status" value="1"/>
</dbReference>
<dbReference type="GO" id="GO:0005840">
    <property type="term" value="C:ribosome"/>
    <property type="evidence" value="ECO:0007669"/>
    <property type="project" value="UniProtKB-KW"/>
</dbReference>
<comment type="caution">
    <text evidence="5">The sequence shown here is derived from an EMBL/GenBank/DDBJ whole genome shotgun (WGS) entry which is preliminary data.</text>
</comment>
<dbReference type="PANTHER" id="PTHR36400">
    <property type="entry name" value="RIBOSOMAL PROTEIN L35"/>
    <property type="match status" value="1"/>
</dbReference>
<reference evidence="5 6" key="1">
    <citation type="journal article" date="2012" name="Genome Biol.">
        <title>The genome of the polar eukaryotic microalga coccomyxa subellipsoidea reveals traits of cold adaptation.</title>
        <authorList>
            <person name="Blanc G."/>
            <person name="Agarkova I."/>
            <person name="Grimwood J."/>
            <person name="Kuo A."/>
            <person name="Brueggeman A."/>
            <person name="Dunigan D."/>
            <person name="Gurnon J."/>
            <person name="Ladunga I."/>
            <person name="Lindquist E."/>
            <person name="Lucas S."/>
            <person name="Pangilinan J."/>
            <person name="Proschold T."/>
            <person name="Salamov A."/>
            <person name="Schmutz J."/>
            <person name="Weeks D."/>
            <person name="Yamada T."/>
            <person name="Claverie J.M."/>
            <person name="Grigoriev I."/>
            <person name="Van Etten J."/>
            <person name="Lomsadze A."/>
            <person name="Borodovsky M."/>
        </authorList>
    </citation>
    <scope>NUCLEOTIDE SEQUENCE [LARGE SCALE GENOMIC DNA]</scope>
    <source>
        <strain evidence="5 6">C-169</strain>
    </source>
</reference>
<proteinExistence type="inferred from homology"/>
<sequence>MITAHGQKTALKILTQSSFLAGCHQQVQLFLRTLTSGATGKVPQTGAAESVHSPGQLLYNRFSHTWGPCQGLQMVGTQLKQNGALHAVLSARWFSGSKLKPKHVGGKLKVYSSFKERFKLTGTGRVKYMPPGHRHRRSRKSADQNRQLRKSSMLFSTYAKTMKKLGFRMTSY</sequence>
<dbReference type="RefSeq" id="XP_005649248.1">
    <property type="nucleotide sequence ID" value="XM_005649191.1"/>
</dbReference>
<dbReference type="InterPro" id="IPR021137">
    <property type="entry name" value="Ribosomal_bL35-like"/>
</dbReference>
<dbReference type="EMBL" id="AGSI01000005">
    <property type="protein sequence ID" value="EIE24704.1"/>
    <property type="molecule type" value="Genomic_DNA"/>
</dbReference>
<dbReference type="GO" id="GO:0006412">
    <property type="term" value="P:translation"/>
    <property type="evidence" value="ECO:0007669"/>
    <property type="project" value="InterPro"/>
</dbReference>
<dbReference type="PANTHER" id="PTHR36400:SF1">
    <property type="entry name" value="RIBOSOMAL PROTEIN L35"/>
    <property type="match status" value="1"/>
</dbReference>
<dbReference type="GO" id="GO:1990904">
    <property type="term" value="C:ribonucleoprotein complex"/>
    <property type="evidence" value="ECO:0007669"/>
    <property type="project" value="UniProtKB-KW"/>
</dbReference>
<evidence type="ECO:0000256" key="4">
    <source>
        <dbReference type="RuleBase" id="RU000568"/>
    </source>
</evidence>
<dbReference type="InterPro" id="IPR001706">
    <property type="entry name" value="Ribosomal_bL35"/>
</dbReference>
<dbReference type="KEGG" id="csl:COCSUDRAFT_32793"/>